<organism evidence="2 3">
    <name type="scientific">Ceratitis capitata</name>
    <name type="common">Mediterranean fruit fly</name>
    <name type="synonym">Tephritis capitata</name>
    <dbReference type="NCBI Taxonomy" id="7213"/>
    <lineage>
        <taxon>Eukaryota</taxon>
        <taxon>Metazoa</taxon>
        <taxon>Ecdysozoa</taxon>
        <taxon>Arthropoda</taxon>
        <taxon>Hexapoda</taxon>
        <taxon>Insecta</taxon>
        <taxon>Pterygota</taxon>
        <taxon>Neoptera</taxon>
        <taxon>Endopterygota</taxon>
        <taxon>Diptera</taxon>
        <taxon>Brachycera</taxon>
        <taxon>Muscomorpha</taxon>
        <taxon>Tephritoidea</taxon>
        <taxon>Tephritidae</taxon>
        <taxon>Ceratitis</taxon>
        <taxon>Ceratitis</taxon>
    </lineage>
</organism>
<accession>A0A811VGE8</accession>
<comment type="caution">
    <text evidence="2">The sequence shown here is derived from an EMBL/GenBank/DDBJ whole genome shotgun (WGS) entry which is preliminary data.</text>
</comment>
<feature type="chain" id="PRO_5032897618" evidence="1">
    <location>
        <begin position="24"/>
        <end position="180"/>
    </location>
</feature>
<gene>
    <name evidence="2" type="ORF">CCAP1982_LOCUS22474</name>
</gene>
<dbReference type="Pfam" id="PF06477">
    <property type="entry name" value="DUF1091"/>
    <property type="match status" value="1"/>
</dbReference>
<dbReference type="EMBL" id="CAJHJT010000056">
    <property type="protein sequence ID" value="CAD7014476.1"/>
    <property type="molecule type" value="Genomic_DNA"/>
</dbReference>
<proteinExistence type="predicted"/>
<dbReference type="AlphaFoldDB" id="A0A811VGE8"/>
<evidence type="ECO:0000313" key="2">
    <source>
        <dbReference type="EMBL" id="CAD7014476.1"/>
    </source>
</evidence>
<dbReference type="OrthoDB" id="8022954at2759"/>
<keyword evidence="3" id="KW-1185">Reference proteome</keyword>
<dbReference type="PANTHER" id="PTHR20898">
    <property type="entry name" value="DAEDALUS ON 3-RELATED-RELATED"/>
    <property type="match status" value="1"/>
</dbReference>
<reference evidence="2" key="1">
    <citation type="submission" date="2020-11" db="EMBL/GenBank/DDBJ databases">
        <authorList>
            <person name="Whitehead M."/>
        </authorList>
    </citation>
    <scope>NUCLEOTIDE SEQUENCE</scope>
    <source>
        <strain evidence="2">EGII</strain>
    </source>
</reference>
<feature type="signal peptide" evidence="1">
    <location>
        <begin position="1"/>
        <end position="23"/>
    </location>
</feature>
<protein>
    <submittedName>
        <fullName evidence="2">(Mediterranean fruit fly) hypothetical protein</fullName>
    </submittedName>
</protein>
<sequence length="180" mass="20880">MLTFTKTTLLILLVAILLGNTECKFKITNVKCHSMNESYAKFKTCRLRAVRRNTNELTIYVKLLQLPIDNVKVQLKLVKRNDYRNRSIYEYNIDGCAFLRNKRRNPLAEVFYNFLGLQSHSNANHSCPYNHDLILDRYAIDDKVVPFIPLPVGVYVIYTYWETDGVGRANVDAVVEVNDK</sequence>
<dbReference type="InterPro" id="IPR010512">
    <property type="entry name" value="DUF1091"/>
</dbReference>
<evidence type="ECO:0000313" key="3">
    <source>
        <dbReference type="Proteomes" id="UP000606786"/>
    </source>
</evidence>
<dbReference type="SMART" id="SM00697">
    <property type="entry name" value="DM8"/>
    <property type="match status" value="1"/>
</dbReference>
<dbReference type="PANTHER" id="PTHR20898:SF0">
    <property type="entry name" value="DAEDALUS ON 3-RELATED"/>
    <property type="match status" value="1"/>
</dbReference>
<keyword evidence="1" id="KW-0732">Signal</keyword>
<name>A0A811VGE8_CERCA</name>
<dbReference type="Proteomes" id="UP000606786">
    <property type="component" value="Unassembled WGS sequence"/>
</dbReference>
<evidence type="ECO:0000256" key="1">
    <source>
        <dbReference type="SAM" id="SignalP"/>
    </source>
</evidence>